<evidence type="ECO:0000313" key="2">
    <source>
        <dbReference type="EMBL" id="SUQ13447.1"/>
    </source>
</evidence>
<dbReference type="NCBIfam" id="TIGR01906">
    <property type="entry name" value="integ_TIGR01906"/>
    <property type="match status" value="1"/>
</dbReference>
<dbReference type="RefSeq" id="WP_109709436.1">
    <property type="nucleotide sequence ID" value="NZ_QGDS01000003.1"/>
</dbReference>
<sequence length="233" mass="26766">MKKVVHWILGVILSFAVIMVLLISSFQAAMYMDFSFYEKEYEKYDVLSDLNMKMEDVMYVTHEMMDYLKGDRENLEVITTVEGKEQDFFNEQDKLHMADVQGLFIGGLNLRMGSLIVLIVCLVLLILTKGNWKYIIPRAFQIALGISGAAAAILAFLFSRDFTAAFTKFHEIFFTNDLWIFDPATDYMIRMLPEGLFFDFVIRIGGIFAAGLILLLICSVIWRKNTKINNANE</sequence>
<keyword evidence="1" id="KW-1133">Transmembrane helix</keyword>
<gene>
    <name evidence="2" type="ORF">SAMN05216529_103177</name>
</gene>
<reference evidence="3" key="1">
    <citation type="submission" date="2017-07" db="EMBL/GenBank/DDBJ databases">
        <authorList>
            <person name="Varghese N."/>
            <person name="Submissions S."/>
        </authorList>
    </citation>
    <scope>NUCLEOTIDE SEQUENCE [LARGE SCALE GENOMIC DNA]</scope>
    <source>
        <strain evidence="3">NLAE-zl-C134</strain>
    </source>
</reference>
<feature type="transmembrane region" description="Helical" evidence="1">
    <location>
        <begin position="139"/>
        <end position="158"/>
    </location>
</feature>
<keyword evidence="1" id="KW-0472">Membrane</keyword>
<organism evidence="2 3">
    <name type="scientific">Faecalicatena contorta</name>
    <dbReference type="NCBI Taxonomy" id="39482"/>
    <lineage>
        <taxon>Bacteria</taxon>
        <taxon>Bacillati</taxon>
        <taxon>Bacillota</taxon>
        <taxon>Clostridia</taxon>
        <taxon>Lachnospirales</taxon>
        <taxon>Lachnospiraceae</taxon>
        <taxon>Faecalicatena</taxon>
    </lineage>
</organism>
<dbReference type="OrthoDB" id="9813051at2"/>
<dbReference type="InterPro" id="IPR010178">
    <property type="entry name" value="Lit"/>
</dbReference>
<evidence type="ECO:0000313" key="3">
    <source>
        <dbReference type="Proteomes" id="UP000254051"/>
    </source>
</evidence>
<name>A0A316A018_9FIRM</name>
<accession>A0A316A018</accession>
<protein>
    <submittedName>
        <fullName evidence="2">Integral membrane protein TIGR01906</fullName>
    </submittedName>
</protein>
<feature type="transmembrane region" description="Helical" evidence="1">
    <location>
        <begin position="103"/>
        <end position="127"/>
    </location>
</feature>
<keyword evidence="1" id="KW-0812">Transmembrane</keyword>
<proteinExistence type="predicted"/>
<dbReference type="AlphaFoldDB" id="A0A316A018"/>
<feature type="transmembrane region" description="Helical" evidence="1">
    <location>
        <begin position="7"/>
        <end position="32"/>
    </location>
</feature>
<keyword evidence="3" id="KW-1185">Reference proteome</keyword>
<dbReference type="Proteomes" id="UP000254051">
    <property type="component" value="Unassembled WGS sequence"/>
</dbReference>
<dbReference type="EMBL" id="UHJJ01000003">
    <property type="protein sequence ID" value="SUQ13447.1"/>
    <property type="molecule type" value="Genomic_DNA"/>
</dbReference>
<evidence type="ECO:0000256" key="1">
    <source>
        <dbReference type="SAM" id="Phobius"/>
    </source>
</evidence>
<feature type="transmembrane region" description="Helical" evidence="1">
    <location>
        <begin position="200"/>
        <end position="222"/>
    </location>
</feature>
<dbReference type="Pfam" id="PF07314">
    <property type="entry name" value="Lit"/>
    <property type="match status" value="1"/>
</dbReference>